<dbReference type="NCBIfam" id="NF009082">
    <property type="entry name" value="PRK12417.1"/>
    <property type="match status" value="1"/>
</dbReference>
<feature type="transmembrane region" description="Helical" evidence="8">
    <location>
        <begin position="21"/>
        <end position="38"/>
    </location>
</feature>
<comment type="subcellular location">
    <subcellularLocation>
        <location evidence="8">Cell membrane</location>
        <topology evidence="8">Multi-pass membrane protein</topology>
    </subcellularLocation>
</comment>
<keyword evidence="2 8" id="KW-1003">Cell membrane</keyword>
<dbReference type="PRINTS" id="PR00303">
    <property type="entry name" value="SECYTRNLCASE"/>
</dbReference>
<evidence type="ECO:0000313" key="10">
    <source>
        <dbReference type="EMBL" id="ARJ50849.1"/>
    </source>
</evidence>
<dbReference type="GO" id="GO:0005886">
    <property type="term" value="C:plasma membrane"/>
    <property type="evidence" value="ECO:0007669"/>
    <property type="project" value="UniProtKB-SubCell"/>
</dbReference>
<feature type="transmembrane region" description="Helical" evidence="8">
    <location>
        <begin position="244"/>
        <end position="263"/>
    </location>
</feature>
<dbReference type="GO" id="GO:0065002">
    <property type="term" value="P:intracellular protein transmembrane transport"/>
    <property type="evidence" value="ECO:0007669"/>
    <property type="project" value="UniProtKB-UniRule"/>
</dbReference>
<dbReference type="RefSeq" id="WP_085237327.1">
    <property type="nucleotide sequence ID" value="NZ_CP020773.1"/>
</dbReference>
<keyword evidence="7 8" id="KW-0472">Membrane</keyword>
<feature type="transmembrane region" description="Helical" evidence="8">
    <location>
        <begin position="283"/>
        <end position="300"/>
    </location>
</feature>
<accession>A0AAC9WJ10</accession>
<feature type="transmembrane region" description="Helical" evidence="8">
    <location>
        <begin position="186"/>
        <end position="210"/>
    </location>
</feature>
<feature type="transmembrane region" description="Helical" evidence="8">
    <location>
        <begin position="370"/>
        <end position="387"/>
    </location>
</feature>
<proteinExistence type="inferred from homology"/>
<dbReference type="Gene3D" id="1.10.3370.10">
    <property type="entry name" value="SecY subunit domain"/>
    <property type="match status" value="1"/>
</dbReference>
<keyword evidence="5 8" id="KW-1133">Transmembrane helix</keyword>
<evidence type="ECO:0000256" key="2">
    <source>
        <dbReference type="ARBA" id="ARBA00022475"/>
    </source>
</evidence>
<dbReference type="EMBL" id="CP020773">
    <property type="protein sequence ID" value="ARJ50849.1"/>
    <property type="molecule type" value="Genomic_DNA"/>
</dbReference>
<protein>
    <recommendedName>
        <fullName evidence="8 9">Accessory Sec system protein translocase subunit SecY2</fullName>
    </recommendedName>
</protein>
<comment type="function">
    <text evidence="8">Part of the accessory SecA2/SecY2 system specifically required for export of possible cell wall proteins. The central subunit of a protein translocation channel.</text>
</comment>
<dbReference type="Pfam" id="PF00344">
    <property type="entry name" value="SecY"/>
    <property type="match status" value="1"/>
</dbReference>
<comment type="subunit">
    <text evidence="8">Component of the accessory SecA2/SecY2 protein translocase complex required to export cell wall proteins. May form heterotrimers with SecE and SecG subunits.</text>
</comment>
<evidence type="ECO:0000256" key="7">
    <source>
        <dbReference type="ARBA" id="ARBA00023136"/>
    </source>
</evidence>
<dbReference type="PIRSF" id="PIRSF004557">
    <property type="entry name" value="SecY"/>
    <property type="match status" value="1"/>
</dbReference>
<keyword evidence="3 8" id="KW-0812">Transmembrane</keyword>
<dbReference type="HAMAP" id="MF_01466">
    <property type="entry name" value="SecY2"/>
    <property type="match status" value="1"/>
</dbReference>
<dbReference type="InterPro" id="IPR002208">
    <property type="entry name" value="SecY/SEC61-alpha"/>
</dbReference>
<evidence type="ECO:0000256" key="5">
    <source>
        <dbReference type="ARBA" id="ARBA00022989"/>
    </source>
</evidence>
<feature type="transmembrane region" description="Helical" evidence="8">
    <location>
        <begin position="110"/>
        <end position="128"/>
    </location>
</feature>
<evidence type="ECO:0000256" key="4">
    <source>
        <dbReference type="ARBA" id="ARBA00022927"/>
    </source>
</evidence>
<dbReference type="SUPFAM" id="SSF103491">
    <property type="entry name" value="Preprotein translocase SecY subunit"/>
    <property type="match status" value="1"/>
</dbReference>
<sequence length="407" mass="46857">MGRWTRLNDIKNIEYKVLYKKIFFTLMVLFVYVLGSHLKVAHTKGQPLFTYRFFDLAISNVGGNIRTLNIFSLGLSPWLTAMIIMTLISYRNSDQKRVQTRVERHFKERLLTLLIAMVQGAFILYTYANKGEVNPSEIPFLLLILVSGAMLLTWLADQNVVYGIAGPTPMILVGMVQSLFQSQALMSFNLLMVVIVLGMFFIVLISLLWLELIEYRIVYRDIMNVSTSEKDTYLSWKLNPAGSLSIMFNFSLFFLLGIIVHLIEKWVTGQDGEHMAFLSLRHPIGVLIFILMLVILNYYLSRLMLNAEQKAKEFQKSGNYFEGIYPGDETRKFLKRKASRISAIGAFAVGCIISLPLILSIFNADIAREVSIFTQLVIFIYMTINIVENIRTYLYFDQYASFLDQYR</sequence>
<name>A0AAC9WJ10_9STAP</name>
<evidence type="ECO:0000256" key="9">
    <source>
        <dbReference type="NCBIfam" id="TIGR02920"/>
    </source>
</evidence>
<keyword evidence="6 8" id="KW-0811">Translocation</keyword>
<evidence type="ECO:0000256" key="8">
    <source>
        <dbReference type="HAMAP-Rule" id="MF_01466"/>
    </source>
</evidence>
<gene>
    <name evidence="8" type="primary">secY2</name>
    <name evidence="10" type="ORF">B5P37_05705</name>
</gene>
<feature type="transmembrane region" description="Helical" evidence="8">
    <location>
        <begin position="140"/>
        <end position="156"/>
    </location>
</feature>
<dbReference type="AlphaFoldDB" id="A0AAC9WJ10"/>
<evidence type="ECO:0000256" key="1">
    <source>
        <dbReference type="ARBA" id="ARBA00022448"/>
    </source>
</evidence>
<feature type="transmembrane region" description="Helical" evidence="8">
    <location>
        <begin position="70"/>
        <end position="90"/>
    </location>
</feature>
<comment type="similarity">
    <text evidence="8">Belongs to the SecY/SEC61-alpha family. SecY2 subfamily.</text>
</comment>
<evidence type="ECO:0000313" key="11">
    <source>
        <dbReference type="Proteomes" id="UP000242864"/>
    </source>
</evidence>
<dbReference type="KEGG" id="slz:B5P37_05705"/>
<dbReference type="GO" id="GO:0006605">
    <property type="term" value="P:protein targeting"/>
    <property type="evidence" value="ECO:0007669"/>
    <property type="project" value="UniProtKB-UniRule"/>
</dbReference>
<dbReference type="NCBIfam" id="TIGR02920">
    <property type="entry name" value="acc_sec_Y2"/>
    <property type="match status" value="1"/>
</dbReference>
<evidence type="ECO:0000256" key="3">
    <source>
        <dbReference type="ARBA" id="ARBA00022692"/>
    </source>
</evidence>
<dbReference type="InterPro" id="IPR014269">
    <property type="entry name" value="SecY2"/>
</dbReference>
<feature type="transmembrane region" description="Helical" evidence="8">
    <location>
        <begin position="161"/>
        <end position="180"/>
    </location>
</feature>
<dbReference type="InterPro" id="IPR023201">
    <property type="entry name" value="SecY_dom_sf"/>
</dbReference>
<dbReference type="PANTHER" id="PTHR10906">
    <property type="entry name" value="SECY/SEC61-ALPHA FAMILY MEMBER"/>
    <property type="match status" value="1"/>
</dbReference>
<keyword evidence="1 8" id="KW-0813">Transport</keyword>
<evidence type="ECO:0000256" key="6">
    <source>
        <dbReference type="ARBA" id="ARBA00023010"/>
    </source>
</evidence>
<keyword evidence="4 8" id="KW-0653">Protein transport</keyword>
<keyword evidence="11" id="KW-1185">Reference proteome</keyword>
<feature type="transmembrane region" description="Helical" evidence="8">
    <location>
        <begin position="341"/>
        <end position="364"/>
    </location>
</feature>
<reference evidence="10 11" key="1">
    <citation type="submission" date="2017-04" db="EMBL/GenBank/DDBJ databases">
        <authorList>
            <person name="Veseli I.A."/>
            <person name="Tang C."/>
            <person name="Pombert J.-F."/>
        </authorList>
    </citation>
    <scope>NUCLEOTIDE SEQUENCE [LARGE SCALE GENOMIC DNA]</scope>
    <source>
        <strain evidence="10 11">ATCC 700373</strain>
    </source>
</reference>
<organism evidence="10 11">
    <name type="scientific">Staphylococcus lutrae</name>
    <dbReference type="NCBI Taxonomy" id="155085"/>
    <lineage>
        <taxon>Bacteria</taxon>
        <taxon>Bacillati</taxon>
        <taxon>Bacillota</taxon>
        <taxon>Bacilli</taxon>
        <taxon>Bacillales</taxon>
        <taxon>Staphylococcaceae</taxon>
        <taxon>Staphylococcus</taxon>
    </lineage>
</organism>
<dbReference type="Proteomes" id="UP000242864">
    <property type="component" value="Chromosome"/>
</dbReference>